<reference evidence="1 2" key="1">
    <citation type="journal article" date="2013" name="Genome Announc.">
        <title>Complete Genome Sequence of Glaciecola psychrophila Strain 170T.</title>
        <authorList>
            <person name="Yin J."/>
            <person name="Chen J."/>
            <person name="Liu G."/>
            <person name="Yu Y."/>
            <person name="Song L."/>
            <person name="Wang X."/>
            <person name="Qu X."/>
        </authorList>
    </citation>
    <scope>NUCLEOTIDE SEQUENCE [LARGE SCALE GENOMIC DNA]</scope>
    <source>
        <strain evidence="1 2">170</strain>
    </source>
</reference>
<sequence>MSELKIEKSYNPKIGFDFFYSDPDGDGFVYFKSEQERDKAANDAISDYLQDGWANEVENVIVGKITGVTAKVDVTIRPTQLDEDNCDEEGVYWDPDWDYTCNYEIKPVGFVCPTDIPPKVGV</sequence>
<dbReference type="AlphaFoldDB" id="K7AND5"/>
<evidence type="ECO:0000313" key="1">
    <source>
        <dbReference type="EMBL" id="AGH44488.1"/>
    </source>
</evidence>
<dbReference type="RefSeq" id="WP_007636559.1">
    <property type="nucleotide sequence ID" value="NC_020514.1"/>
</dbReference>
<dbReference type="HOGENOM" id="CLU_2024489_0_0_6"/>
<protein>
    <submittedName>
        <fullName evidence="1">Uncharacterized protein</fullName>
    </submittedName>
</protein>
<dbReference type="Proteomes" id="UP000011864">
    <property type="component" value="Chromosome"/>
</dbReference>
<dbReference type="PATRIC" id="fig|1129794.4.peg.2359"/>
<dbReference type="OrthoDB" id="8449869at2"/>
<dbReference type="KEGG" id="gps:C427_2379"/>
<name>K7AND5_9ALTE</name>
<accession>K7AND5</accession>
<dbReference type="STRING" id="1129794.C427_2379"/>
<evidence type="ECO:0000313" key="2">
    <source>
        <dbReference type="Proteomes" id="UP000011864"/>
    </source>
</evidence>
<organism evidence="1 2">
    <name type="scientific">Paraglaciecola psychrophila 170</name>
    <dbReference type="NCBI Taxonomy" id="1129794"/>
    <lineage>
        <taxon>Bacteria</taxon>
        <taxon>Pseudomonadati</taxon>
        <taxon>Pseudomonadota</taxon>
        <taxon>Gammaproteobacteria</taxon>
        <taxon>Alteromonadales</taxon>
        <taxon>Alteromonadaceae</taxon>
        <taxon>Paraglaciecola</taxon>
    </lineage>
</organism>
<dbReference type="EMBL" id="CP003837">
    <property type="protein sequence ID" value="AGH44488.1"/>
    <property type="molecule type" value="Genomic_DNA"/>
</dbReference>
<gene>
    <name evidence="1" type="ORF">C427_2379</name>
</gene>
<keyword evidence="2" id="KW-1185">Reference proteome</keyword>
<proteinExistence type="predicted"/>